<accession>A0A1G8SQB5</accession>
<dbReference type="Pfam" id="PF07790">
    <property type="entry name" value="Pilin_N"/>
    <property type="match status" value="1"/>
</dbReference>
<reference evidence="3 4" key="1">
    <citation type="submission" date="2016-10" db="EMBL/GenBank/DDBJ databases">
        <authorList>
            <person name="de Groot N.N."/>
        </authorList>
    </citation>
    <scope>NUCLEOTIDE SEQUENCE [LARGE SCALE GENOMIC DNA]</scope>
    <source>
        <strain evidence="3 4">IBRC-M10015</strain>
    </source>
</reference>
<evidence type="ECO:0000256" key="1">
    <source>
        <dbReference type="SAM" id="MobiDB-lite"/>
    </source>
</evidence>
<dbReference type="Proteomes" id="UP000198856">
    <property type="component" value="Unassembled WGS sequence"/>
</dbReference>
<feature type="domain" description="Archaeal Type IV pilin N-terminal" evidence="2">
    <location>
        <begin position="1"/>
        <end position="60"/>
    </location>
</feature>
<evidence type="ECO:0000259" key="2">
    <source>
        <dbReference type="Pfam" id="PF07790"/>
    </source>
</evidence>
<name>A0A1G8SQB5_9EURY</name>
<keyword evidence="4" id="KW-1185">Reference proteome</keyword>
<gene>
    <name evidence="3" type="ORF">SAMN05216226_10295</name>
</gene>
<sequence length="279" mass="29191">MVAIVVVLAGITAAFVFSSTEETDPQPDVVMTVVDSEDATTVALRHESGDTIAGNKTRLVGAADEAAFHGRQLRAGQTVEVVPTEAELTLVWSGENTDYVIQEFDVDARSLPYNPDDVDRECGWVETNVGANGDLDMSGDAANCNVKDDLEASIDDVNVDLQSGALLVGDVDTDGDVDLDGSKVVGDVVSNADDITITGASSVYGTVIARSGTNIDIDGNSYVRGNVVVKGGSLSLNSVDIDGHVYASDDDFPSSCTDTTIGPDEESCSEYDPRDPSDA</sequence>
<dbReference type="EMBL" id="FNFC01000002">
    <property type="protein sequence ID" value="SDJ31429.1"/>
    <property type="molecule type" value="Genomic_DNA"/>
</dbReference>
<proteinExistence type="predicted"/>
<dbReference type="InterPro" id="IPR012859">
    <property type="entry name" value="Pilin_N_archaeal"/>
</dbReference>
<feature type="region of interest" description="Disordered" evidence="1">
    <location>
        <begin position="248"/>
        <end position="279"/>
    </location>
</feature>
<dbReference type="AlphaFoldDB" id="A0A1G8SQB5"/>
<evidence type="ECO:0000313" key="3">
    <source>
        <dbReference type="EMBL" id="SDJ31429.1"/>
    </source>
</evidence>
<protein>
    <recommendedName>
        <fullName evidence="2">Archaeal Type IV pilin N-terminal domain-containing protein</fullName>
    </recommendedName>
</protein>
<evidence type="ECO:0000313" key="4">
    <source>
        <dbReference type="Proteomes" id="UP000198856"/>
    </source>
</evidence>
<organism evidence="3 4">
    <name type="scientific">Halovenus aranensis</name>
    <dbReference type="NCBI Taxonomy" id="890420"/>
    <lineage>
        <taxon>Archaea</taxon>
        <taxon>Methanobacteriati</taxon>
        <taxon>Methanobacteriota</taxon>
        <taxon>Stenosarchaea group</taxon>
        <taxon>Halobacteria</taxon>
        <taxon>Halobacteriales</taxon>
        <taxon>Haloarculaceae</taxon>
        <taxon>Halovenus</taxon>
    </lineage>
</organism>